<evidence type="ECO:0000313" key="2">
    <source>
        <dbReference type="EMBL" id="GLW55662.1"/>
    </source>
</evidence>
<evidence type="ECO:0000313" key="3">
    <source>
        <dbReference type="Proteomes" id="UP001165143"/>
    </source>
</evidence>
<dbReference type="InterPro" id="IPR012312">
    <property type="entry name" value="Hemerythrin-like"/>
</dbReference>
<reference evidence="2" key="1">
    <citation type="submission" date="2023-02" db="EMBL/GenBank/DDBJ databases">
        <title>Kitasatospora phosalacinea NBRC 14362.</title>
        <authorList>
            <person name="Ichikawa N."/>
            <person name="Sato H."/>
            <person name="Tonouchi N."/>
        </authorList>
    </citation>
    <scope>NUCLEOTIDE SEQUENCE</scope>
    <source>
        <strain evidence="2">NBRC 14362</strain>
    </source>
</reference>
<protein>
    <recommendedName>
        <fullName evidence="1">Hemerythrin-like domain-containing protein</fullName>
    </recommendedName>
</protein>
<sequence>MCHYCGCREIPLIKDFIREHEAATDLTGEVARLLEAGDLAAAGALLPPLAAELASHWRGEEQGLFRVMRGDPEFAAYIDALEAEHRGLAELLAGTDLASPTDRAALLTAFAELREHIAKEEDGLFPASLIALTAADWDASMAAWQEAHPGRQPSGPG</sequence>
<organism evidence="2 3">
    <name type="scientific">Kitasatospora phosalacinea</name>
    <dbReference type="NCBI Taxonomy" id="2065"/>
    <lineage>
        <taxon>Bacteria</taxon>
        <taxon>Bacillati</taxon>
        <taxon>Actinomycetota</taxon>
        <taxon>Actinomycetes</taxon>
        <taxon>Kitasatosporales</taxon>
        <taxon>Streptomycetaceae</taxon>
        <taxon>Kitasatospora</taxon>
    </lineage>
</organism>
<dbReference type="AlphaFoldDB" id="A0A9W6UPZ3"/>
<comment type="caution">
    <text evidence="2">The sequence shown here is derived from an EMBL/GenBank/DDBJ whole genome shotgun (WGS) entry which is preliminary data.</text>
</comment>
<dbReference type="OrthoDB" id="3381279at2"/>
<dbReference type="Gene3D" id="1.20.120.520">
    <property type="entry name" value="nmb1532 protein domain like"/>
    <property type="match status" value="1"/>
</dbReference>
<dbReference type="RefSeq" id="WP_033250650.1">
    <property type="nucleotide sequence ID" value="NZ_BSRX01000020.1"/>
</dbReference>
<proteinExistence type="predicted"/>
<gene>
    <name evidence="2" type="ORF">Kpho01_36730</name>
</gene>
<dbReference type="Pfam" id="PF01814">
    <property type="entry name" value="Hemerythrin"/>
    <property type="match status" value="1"/>
</dbReference>
<feature type="domain" description="Hemerythrin-like" evidence="1">
    <location>
        <begin position="13"/>
        <end position="127"/>
    </location>
</feature>
<evidence type="ECO:0000259" key="1">
    <source>
        <dbReference type="Pfam" id="PF01814"/>
    </source>
</evidence>
<dbReference type="Proteomes" id="UP001165143">
    <property type="component" value="Unassembled WGS sequence"/>
</dbReference>
<dbReference type="EMBL" id="BSRX01000020">
    <property type="protein sequence ID" value="GLW55662.1"/>
    <property type="molecule type" value="Genomic_DNA"/>
</dbReference>
<name>A0A9W6UPZ3_9ACTN</name>
<accession>A0A9W6UPZ3</accession>